<name>A0A9P5YYF6_9AGAR</name>
<evidence type="ECO:0000313" key="2">
    <source>
        <dbReference type="EMBL" id="KAF9476176.1"/>
    </source>
</evidence>
<keyword evidence="1" id="KW-0812">Transmembrane</keyword>
<evidence type="ECO:0000256" key="1">
    <source>
        <dbReference type="SAM" id="Phobius"/>
    </source>
</evidence>
<dbReference type="Proteomes" id="UP000807469">
    <property type="component" value="Unassembled WGS sequence"/>
</dbReference>
<dbReference type="OrthoDB" id="3265004at2759"/>
<organism evidence="2 3">
    <name type="scientific">Pholiota conissans</name>
    <dbReference type="NCBI Taxonomy" id="109636"/>
    <lineage>
        <taxon>Eukaryota</taxon>
        <taxon>Fungi</taxon>
        <taxon>Dikarya</taxon>
        <taxon>Basidiomycota</taxon>
        <taxon>Agaricomycotina</taxon>
        <taxon>Agaricomycetes</taxon>
        <taxon>Agaricomycetidae</taxon>
        <taxon>Agaricales</taxon>
        <taxon>Agaricineae</taxon>
        <taxon>Strophariaceae</taxon>
        <taxon>Pholiota</taxon>
    </lineage>
</organism>
<reference evidence="2" key="1">
    <citation type="submission" date="2020-11" db="EMBL/GenBank/DDBJ databases">
        <authorList>
            <consortium name="DOE Joint Genome Institute"/>
            <person name="Ahrendt S."/>
            <person name="Riley R."/>
            <person name="Andreopoulos W."/>
            <person name="Labutti K."/>
            <person name="Pangilinan J."/>
            <person name="Ruiz-Duenas F.J."/>
            <person name="Barrasa J.M."/>
            <person name="Sanchez-Garcia M."/>
            <person name="Camarero S."/>
            <person name="Miyauchi S."/>
            <person name="Serrano A."/>
            <person name="Linde D."/>
            <person name="Babiker R."/>
            <person name="Drula E."/>
            <person name="Ayuso-Fernandez I."/>
            <person name="Pacheco R."/>
            <person name="Padilla G."/>
            <person name="Ferreira P."/>
            <person name="Barriuso J."/>
            <person name="Kellner H."/>
            <person name="Castanera R."/>
            <person name="Alfaro M."/>
            <person name="Ramirez L."/>
            <person name="Pisabarro A.G."/>
            <person name="Kuo A."/>
            <person name="Tritt A."/>
            <person name="Lipzen A."/>
            <person name="He G."/>
            <person name="Yan M."/>
            <person name="Ng V."/>
            <person name="Cullen D."/>
            <person name="Martin F."/>
            <person name="Rosso M.-N."/>
            <person name="Henrissat B."/>
            <person name="Hibbett D."/>
            <person name="Martinez A.T."/>
            <person name="Grigoriev I.V."/>
        </authorList>
    </citation>
    <scope>NUCLEOTIDE SEQUENCE</scope>
    <source>
        <strain evidence="2">CIRM-BRFM 674</strain>
    </source>
</reference>
<feature type="transmembrane region" description="Helical" evidence="1">
    <location>
        <begin position="182"/>
        <end position="208"/>
    </location>
</feature>
<evidence type="ECO:0000313" key="3">
    <source>
        <dbReference type="Proteomes" id="UP000807469"/>
    </source>
</evidence>
<feature type="transmembrane region" description="Helical" evidence="1">
    <location>
        <begin position="228"/>
        <end position="249"/>
    </location>
</feature>
<feature type="transmembrane region" description="Helical" evidence="1">
    <location>
        <begin position="35"/>
        <end position="57"/>
    </location>
</feature>
<protein>
    <submittedName>
        <fullName evidence="2">Uncharacterized protein</fullName>
    </submittedName>
</protein>
<proteinExistence type="predicted"/>
<sequence>MSEFNATALHDAILQKGFSTADEKSVIATNLHVSLFQALLMGAYTVIFGGTIYFYLTRQSSKRYLVPATLVLLYASNLVVFALEWYTTKLQFSDNSTNRDTVFLAIYNGQTTIASVCDILTMISVVLADGLLIWRCFNVWNRSLYIIAIPVLLTITEAGLLLSEALANIISPSNFTVQQNVYKAFAAGVLISSCTTIFTTGLIIYRIYSFLRHKDILSQTSFWHTIDIIVQSGAIYTLSFLIYGVSVILDYENAFATLPTLIFDFWTNSFVFPLAGISTTIMVARVATLSASDSTTSEPSTLVHLTGIQFRQQSTARAPGTATQISIVLRREGDSHTAGYSERKEGQHDHYIEDMYLQKGVVTRTVEVEPPIASEFHFPTLERHLSSTALRT</sequence>
<keyword evidence="1" id="KW-1133">Transmembrane helix</keyword>
<feature type="transmembrane region" description="Helical" evidence="1">
    <location>
        <begin position="269"/>
        <end position="287"/>
    </location>
</feature>
<comment type="caution">
    <text evidence="2">The sequence shown here is derived from an EMBL/GenBank/DDBJ whole genome shotgun (WGS) entry which is preliminary data.</text>
</comment>
<feature type="transmembrane region" description="Helical" evidence="1">
    <location>
        <begin position="64"/>
        <end position="86"/>
    </location>
</feature>
<feature type="transmembrane region" description="Helical" evidence="1">
    <location>
        <begin position="144"/>
        <end position="162"/>
    </location>
</feature>
<dbReference type="EMBL" id="MU155304">
    <property type="protein sequence ID" value="KAF9476176.1"/>
    <property type="molecule type" value="Genomic_DNA"/>
</dbReference>
<accession>A0A9P5YYF6</accession>
<feature type="transmembrane region" description="Helical" evidence="1">
    <location>
        <begin position="106"/>
        <end position="132"/>
    </location>
</feature>
<dbReference type="AlphaFoldDB" id="A0A9P5YYF6"/>
<gene>
    <name evidence="2" type="ORF">BDN70DRAFT_952355</name>
</gene>
<keyword evidence="1" id="KW-0472">Membrane</keyword>
<keyword evidence="3" id="KW-1185">Reference proteome</keyword>